<dbReference type="EMBL" id="KN847320">
    <property type="protein sequence ID" value="KIW54629.1"/>
    <property type="molecule type" value="Genomic_DNA"/>
</dbReference>
<proteinExistence type="predicted"/>
<feature type="compositionally biased region" description="Acidic residues" evidence="1">
    <location>
        <begin position="174"/>
        <end position="190"/>
    </location>
</feature>
<protein>
    <submittedName>
        <fullName evidence="2">Uncharacterized protein</fullName>
    </submittedName>
</protein>
<evidence type="ECO:0000313" key="3">
    <source>
        <dbReference type="Proteomes" id="UP000054342"/>
    </source>
</evidence>
<evidence type="ECO:0000313" key="2">
    <source>
        <dbReference type="EMBL" id="KIW54629.1"/>
    </source>
</evidence>
<dbReference type="STRING" id="348802.A0A0D2F407"/>
<dbReference type="HOGENOM" id="CLU_351967_0_0_1"/>
<reference evidence="2 3" key="1">
    <citation type="submission" date="2015-01" db="EMBL/GenBank/DDBJ databases">
        <title>The Genome Sequence of Exophiala xenobiotica CBS118157.</title>
        <authorList>
            <consortium name="The Broad Institute Genomics Platform"/>
            <person name="Cuomo C."/>
            <person name="de Hoog S."/>
            <person name="Gorbushina A."/>
            <person name="Stielow B."/>
            <person name="Teixiera M."/>
            <person name="Abouelleil A."/>
            <person name="Chapman S.B."/>
            <person name="Priest M."/>
            <person name="Young S.K."/>
            <person name="Wortman J."/>
            <person name="Nusbaum C."/>
            <person name="Birren B."/>
        </authorList>
    </citation>
    <scope>NUCLEOTIDE SEQUENCE [LARGE SCALE GENOMIC DNA]</scope>
    <source>
        <strain evidence="2 3">CBS 118157</strain>
    </source>
</reference>
<dbReference type="RefSeq" id="XP_013315213.1">
    <property type="nucleotide sequence ID" value="XM_013459759.1"/>
</dbReference>
<feature type="compositionally biased region" description="Basic and acidic residues" evidence="1">
    <location>
        <begin position="205"/>
        <end position="218"/>
    </location>
</feature>
<dbReference type="GeneID" id="25328886"/>
<feature type="compositionally biased region" description="Polar residues" evidence="1">
    <location>
        <begin position="194"/>
        <end position="204"/>
    </location>
</feature>
<dbReference type="AlphaFoldDB" id="A0A0D2F407"/>
<keyword evidence="3" id="KW-1185">Reference proteome</keyword>
<feature type="region of interest" description="Disordered" evidence="1">
    <location>
        <begin position="149"/>
        <end position="218"/>
    </location>
</feature>
<gene>
    <name evidence="2" type="ORF">PV05_06978</name>
</gene>
<feature type="compositionally biased region" description="Polar residues" evidence="1">
    <location>
        <begin position="615"/>
        <end position="628"/>
    </location>
</feature>
<organism evidence="2 3">
    <name type="scientific">Exophiala xenobiotica</name>
    <dbReference type="NCBI Taxonomy" id="348802"/>
    <lineage>
        <taxon>Eukaryota</taxon>
        <taxon>Fungi</taxon>
        <taxon>Dikarya</taxon>
        <taxon>Ascomycota</taxon>
        <taxon>Pezizomycotina</taxon>
        <taxon>Eurotiomycetes</taxon>
        <taxon>Chaetothyriomycetidae</taxon>
        <taxon>Chaetothyriales</taxon>
        <taxon>Herpotrichiellaceae</taxon>
        <taxon>Exophiala</taxon>
    </lineage>
</organism>
<name>A0A0D2F407_9EURO</name>
<feature type="region of interest" description="Disordered" evidence="1">
    <location>
        <begin position="612"/>
        <end position="636"/>
    </location>
</feature>
<accession>A0A0D2F407</accession>
<dbReference type="OrthoDB" id="4606265at2759"/>
<evidence type="ECO:0000256" key="1">
    <source>
        <dbReference type="SAM" id="MobiDB-lite"/>
    </source>
</evidence>
<feature type="region of interest" description="Disordered" evidence="1">
    <location>
        <begin position="531"/>
        <end position="565"/>
    </location>
</feature>
<sequence>MHVELGALSELHLEVSRGDLVHELSPADVHNASGLARYGYQQLRPILEPGRTLFDITLPFDEHRGKAVIQVLTAVHQESGHSKSDVVGAYRLCCDRVLDERIRSDIALVYNCYIRANRQTFNDACLEKFPPRTNSLSCRGSCLSPSKLLSCHQSPSPGKPASPQTLGIPRRDEIDYDDDNDDNDNNDDDRESTSIENSNVTDLSPQKETEKEGEETSKKNDEIVKLLVRQVKVGMKKMTKRKEAFDPWTIDASYFLGQSEEIRALFDSIFAKIKQIQAQNLQRERGATEDVCGLAKLFENGEDRGKTNERKAHVWKMWRWWFWYFHSCLRIIHFNWRRIERDRKANGAYVMHLIVNDLLATEGISALAVIAALAEQSHYLYQATHLSSKRQLEISMAVAKSLRGKLTPPPQDYLIPMVVGWVSAVTKLSHRAVYHDLGCPNLALLQLDMVGRPEDGLKFSREYSFLSDKLKPFASMQEQLSRTIQMRHPDMWVSASEIQRFSMVVEEWWNQPPLSHHSQPRSLNDPEAHFFIRSPSESSERTRNGSEESENEEISPPLAPSSNSAEARVDVNGIMQGATMTGDLRMGRADETDEIDEILAAATLHRMQHPKTIPDASQNSFARPSTESAGRGPVLGNVSQRNQITLGSEEISGLSHVMGLTSTFGSTWIPSPWDQAQLQSENNLRRRYVPDASSEGMEPPHKHSRLDQQINTDAAVPMQNYGDQTAITTSLPTTMISLQQNEALGAETTQEVDPWDSLRDPDIWIDWDALAITSAGHTDLWVTGLPQPVNNDPASFSIS</sequence>
<dbReference type="Proteomes" id="UP000054342">
    <property type="component" value="Unassembled WGS sequence"/>
</dbReference>